<dbReference type="GO" id="GO:0050660">
    <property type="term" value="F:flavin adenine dinucleotide binding"/>
    <property type="evidence" value="ECO:0007669"/>
    <property type="project" value="InterPro"/>
</dbReference>
<protein>
    <submittedName>
        <fullName evidence="5">Uncharacterized protein</fullName>
    </submittedName>
</protein>
<organism evidence="5 6">
    <name type="scientific">Petromyces alliaceus</name>
    <name type="common">Aspergillus alliaceus</name>
    <dbReference type="NCBI Taxonomy" id="209559"/>
    <lineage>
        <taxon>Eukaryota</taxon>
        <taxon>Fungi</taxon>
        <taxon>Dikarya</taxon>
        <taxon>Ascomycota</taxon>
        <taxon>Pezizomycotina</taxon>
        <taxon>Eurotiomycetes</taxon>
        <taxon>Eurotiomycetidae</taxon>
        <taxon>Eurotiales</taxon>
        <taxon>Aspergillaceae</taxon>
        <taxon>Aspergillus</taxon>
        <taxon>Aspergillus subgen. Circumdati</taxon>
    </lineage>
</organism>
<evidence type="ECO:0000256" key="3">
    <source>
        <dbReference type="ARBA" id="ARBA00022827"/>
    </source>
</evidence>
<proteinExistence type="inferred from homology"/>
<keyword evidence="3" id="KW-0274">FAD</keyword>
<keyword evidence="4" id="KW-0560">Oxidoreductase</keyword>
<dbReference type="Gene3D" id="3.50.50.60">
    <property type="entry name" value="FAD/NAD(P)-binding domain"/>
    <property type="match status" value="1"/>
</dbReference>
<dbReference type="Proteomes" id="UP000541154">
    <property type="component" value="Unassembled WGS sequence"/>
</dbReference>
<evidence type="ECO:0000313" key="6">
    <source>
        <dbReference type="Proteomes" id="UP000541154"/>
    </source>
</evidence>
<dbReference type="EMBL" id="SPNV01000013">
    <property type="protein sequence ID" value="KAF5865941.1"/>
    <property type="molecule type" value="Genomic_DNA"/>
</dbReference>
<dbReference type="InterPro" id="IPR020946">
    <property type="entry name" value="Flavin_mOase-like"/>
</dbReference>
<gene>
    <name evidence="5" type="ORF">ETB97_001517</name>
</gene>
<reference evidence="5 6" key="1">
    <citation type="submission" date="2019-04" db="EMBL/GenBank/DDBJ databases">
        <title>Aspergillus burnettii sp. nov., novel species from soil in southeast Queensland.</title>
        <authorList>
            <person name="Gilchrist C.L.M."/>
            <person name="Pitt J.I."/>
            <person name="Lange L."/>
            <person name="Lacey H.J."/>
            <person name="Vuong D."/>
            <person name="Midgley D.J."/>
            <person name="Greenfield P."/>
            <person name="Bradbury M."/>
            <person name="Lacey E."/>
            <person name="Busk P.K."/>
            <person name="Pilgaard B."/>
            <person name="Chooi Y.H."/>
            <person name="Piggott A.M."/>
        </authorList>
    </citation>
    <scope>NUCLEOTIDE SEQUENCE [LARGE SCALE GENOMIC DNA]</scope>
    <source>
        <strain evidence="5 6">FRR 5400</strain>
    </source>
</reference>
<evidence type="ECO:0000256" key="4">
    <source>
        <dbReference type="ARBA" id="ARBA00023002"/>
    </source>
</evidence>
<dbReference type="Pfam" id="PF00743">
    <property type="entry name" value="FMO-like"/>
    <property type="match status" value="1"/>
</dbReference>
<dbReference type="GO" id="GO:0050661">
    <property type="term" value="F:NADP binding"/>
    <property type="evidence" value="ECO:0007669"/>
    <property type="project" value="InterPro"/>
</dbReference>
<dbReference type="InterPro" id="IPR036188">
    <property type="entry name" value="FAD/NAD-bd_sf"/>
</dbReference>
<dbReference type="SUPFAM" id="SSF51905">
    <property type="entry name" value="FAD/NAD(P)-binding domain"/>
    <property type="match status" value="2"/>
</dbReference>
<keyword evidence="2" id="KW-0285">Flavoprotein</keyword>
<dbReference type="AlphaFoldDB" id="A0A8H6AF39"/>
<comment type="caution">
    <text evidence="5">The sequence shown here is derived from an EMBL/GenBank/DDBJ whole genome shotgun (WGS) entry which is preliminary data.</text>
</comment>
<keyword evidence="6" id="KW-1185">Reference proteome</keyword>
<sequence>MNEIELLIVGAGLHGLLMAKTYLEVSPHATLLIIDRAQSVGGSWAAERLYPGLKTNNVVGSYEFSDFPMIPERYGLKPGDHIPGRVAHQYFHDFAERFDLYRRIAFGTTVDSMELQNDGRWKIAIDTDAELGASHRSTKICFAHKVVLATGLTSEPYLPSFSGQSEFLGTILHAKQLKAQTQALENSTRTAVIGGNKSAWDACYQAAHSGAHVDMIIRPSGGGPSFVWPVSFNFLGLQTSLSRLTATRFCTCFDPSPLGAVGPLSSLQRFLHHTPIGQTLLSYFWTELNNLIRRLNGYNDHPELKKLEPWITPFWLGNSLSIHNYESNWFNLVRDGKVHIHIADVTFLSKSRVHLSNGTTLDADTIVCCTGWNAQPSVRFEPADVAVDLCFRGGSTRTDCTTGMDFTESIYFQHPSLQIFPRREPNAPPVESQHLEHKIDRTSFDLYKLSVPWQPTFMKLKNLAFIGAHASIHTTMVAQAQCLWVTAFFHGCVAHLNPENIDLEAVRHEAAFYSTYGQLRRPGTSGGSGGKYPDLVFDSLPFIDTLLSDLGLETQRKKSFMGEIFEPYQLKDYRGLVQQWTSLHFASPKND</sequence>
<evidence type="ECO:0000313" key="5">
    <source>
        <dbReference type="EMBL" id="KAF5865941.1"/>
    </source>
</evidence>
<evidence type="ECO:0000256" key="2">
    <source>
        <dbReference type="ARBA" id="ARBA00022630"/>
    </source>
</evidence>
<dbReference type="GO" id="GO:0004499">
    <property type="term" value="F:N,N-dimethylaniline monooxygenase activity"/>
    <property type="evidence" value="ECO:0007669"/>
    <property type="project" value="InterPro"/>
</dbReference>
<comment type="similarity">
    <text evidence="1">Belongs to the FMO family.</text>
</comment>
<name>A0A8H6AF39_PETAA</name>
<evidence type="ECO:0000256" key="1">
    <source>
        <dbReference type="ARBA" id="ARBA00009183"/>
    </source>
</evidence>
<accession>A0A8H6AF39</accession>
<dbReference type="PANTHER" id="PTHR23023">
    <property type="entry name" value="DIMETHYLANILINE MONOOXYGENASE"/>
    <property type="match status" value="1"/>
</dbReference>
<dbReference type="InterPro" id="IPR050346">
    <property type="entry name" value="FMO-like"/>
</dbReference>